<name>A0A7U7GCX6_9GAMM</name>
<keyword evidence="2" id="KW-1185">Reference proteome</keyword>
<evidence type="ECO:0000313" key="1">
    <source>
        <dbReference type="EMBL" id="CDH46030.1"/>
    </source>
</evidence>
<accession>A0A7U7GCX6</accession>
<organism evidence="1 2">
    <name type="scientific">Candidatus Contendobacter odensis Run_B_J11</name>
    <dbReference type="NCBI Taxonomy" id="1400861"/>
    <lineage>
        <taxon>Bacteria</taxon>
        <taxon>Pseudomonadati</taxon>
        <taxon>Pseudomonadota</taxon>
        <taxon>Gammaproteobacteria</taxon>
        <taxon>Candidatus Competibacteraceae</taxon>
        <taxon>Candidatus Contendibacter</taxon>
    </lineage>
</organism>
<reference evidence="1 2" key="1">
    <citation type="journal article" date="2014" name="ISME J.">
        <title>Candidatus Competibacter-lineage genomes retrieved from metagenomes reveal functional metabolic diversity.</title>
        <authorList>
            <person name="McIlroy S.J."/>
            <person name="Albertsen M."/>
            <person name="Andresen E.K."/>
            <person name="Saunders A.M."/>
            <person name="Kristiansen R."/>
            <person name="Stokholm-Bjerregaard M."/>
            <person name="Nielsen K.L."/>
            <person name="Nielsen P.H."/>
        </authorList>
    </citation>
    <scope>NUCLEOTIDE SEQUENCE [LARGE SCALE GENOMIC DNA]</scope>
    <source>
        <strain evidence="1 2">Run_B_J11</strain>
    </source>
</reference>
<sequence length="40" mass="4358">MDIFYTGTEKVIPAGTYKLEVSGVTVEIQVEGGQEVVIEQ</sequence>
<gene>
    <name evidence="1" type="ORF">BN874_330001</name>
</gene>
<dbReference type="Proteomes" id="UP000019184">
    <property type="component" value="Unassembled WGS sequence"/>
</dbReference>
<evidence type="ECO:0000313" key="2">
    <source>
        <dbReference type="Proteomes" id="UP000019184"/>
    </source>
</evidence>
<comment type="caution">
    <text evidence="1">The sequence shown here is derived from an EMBL/GenBank/DDBJ whole genome shotgun (WGS) entry which is preliminary data.</text>
</comment>
<dbReference type="EMBL" id="CBTK010000247">
    <property type="protein sequence ID" value="CDH46030.1"/>
    <property type="molecule type" value="Genomic_DNA"/>
</dbReference>
<proteinExistence type="predicted"/>
<dbReference type="AlphaFoldDB" id="A0A7U7GCX6"/>
<protein>
    <submittedName>
        <fullName evidence="1">Uncharacterized protein</fullName>
    </submittedName>
</protein>